<dbReference type="Proteomes" id="UP000036403">
    <property type="component" value="Unassembled WGS sequence"/>
</dbReference>
<dbReference type="OrthoDB" id="7882129at2759"/>
<accession>A0A0J7NFX7</accession>
<keyword evidence="1" id="KW-0732">Signal</keyword>
<dbReference type="EMBL" id="LBMM01005495">
    <property type="protein sequence ID" value="KMQ91470.1"/>
    <property type="molecule type" value="Genomic_DNA"/>
</dbReference>
<sequence length="235" mass="26875">MKFALALLALVATASANIEIPNFGRGELYKDIQDFIDMLPQEEIFAITLEYFADDAEFQSMVEYFQSEGFKKLVRDVEALPEIKELMDYIHHAGIDIYKIVNMMNDLLGLGHLTPPDYAVGKHSVGKHSVGKQITGGIRGYVDDIMALLPLDELNDMYEEKLKTSPEFAKFINQLESDNFQEIVNTVYLHPTFQELLRHAEDAGIDLLLIKDLLKVLWGITVPPRPFRPRFHIKY</sequence>
<dbReference type="PANTHER" id="PTHR21163">
    <property type="entry name" value="PROTEIN G12"/>
    <property type="match status" value="1"/>
</dbReference>
<name>A0A0J7NFX7_LASNI</name>
<reference evidence="2 3" key="1">
    <citation type="submission" date="2015-04" db="EMBL/GenBank/DDBJ databases">
        <title>Lasius niger genome sequencing.</title>
        <authorList>
            <person name="Konorov E.A."/>
            <person name="Nikitin M.A."/>
            <person name="Kirill M.V."/>
            <person name="Chang P."/>
        </authorList>
    </citation>
    <scope>NUCLEOTIDE SEQUENCE [LARGE SCALE GENOMIC DNA]</scope>
    <source>
        <tissue evidence="2">Whole</tissue>
    </source>
</reference>
<dbReference type="InterPro" id="IPR010629">
    <property type="entry name" value="Ins_allergen"/>
</dbReference>
<feature type="chain" id="PRO_5005291105" evidence="1">
    <location>
        <begin position="17"/>
        <end position="235"/>
    </location>
</feature>
<protein>
    <submittedName>
        <fullName evidence="2">Protein g12</fullName>
    </submittedName>
</protein>
<feature type="signal peptide" evidence="1">
    <location>
        <begin position="1"/>
        <end position="16"/>
    </location>
</feature>
<comment type="caution">
    <text evidence="2">The sequence shown here is derived from an EMBL/GenBank/DDBJ whole genome shotgun (WGS) entry which is preliminary data.</text>
</comment>
<dbReference type="PANTHER" id="PTHR21163:SF1">
    <property type="entry name" value="PROTEIN G12"/>
    <property type="match status" value="1"/>
</dbReference>
<dbReference type="AlphaFoldDB" id="A0A0J7NFX7"/>
<proteinExistence type="predicted"/>
<dbReference type="PaxDb" id="67767-A0A0J7NFX7"/>
<evidence type="ECO:0000256" key="1">
    <source>
        <dbReference type="SAM" id="SignalP"/>
    </source>
</evidence>
<dbReference type="Pfam" id="PF06757">
    <property type="entry name" value="Ins_allergen_rp"/>
    <property type="match status" value="1"/>
</dbReference>
<organism evidence="2 3">
    <name type="scientific">Lasius niger</name>
    <name type="common">Black garden ant</name>
    <dbReference type="NCBI Taxonomy" id="67767"/>
    <lineage>
        <taxon>Eukaryota</taxon>
        <taxon>Metazoa</taxon>
        <taxon>Ecdysozoa</taxon>
        <taxon>Arthropoda</taxon>
        <taxon>Hexapoda</taxon>
        <taxon>Insecta</taxon>
        <taxon>Pterygota</taxon>
        <taxon>Neoptera</taxon>
        <taxon>Endopterygota</taxon>
        <taxon>Hymenoptera</taxon>
        <taxon>Apocrita</taxon>
        <taxon>Aculeata</taxon>
        <taxon>Formicoidea</taxon>
        <taxon>Formicidae</taxon>
        <taxon>Formicinae</taxon>
        <taxon>Lasius</taxon>
        <taxon>Lasius</taxon>
    </lineage>
</organism>
<evidence type="ECO:0000313" key="3">
    <source>
        <dbReference type="Proteomes" id="UP000036403"/>
    </source>
</evidence>
<evidence type="ECO:0000313" key="2">
    <source>
        <dbReference type="EMBL" id="KMQ91470.1"/>
    </source>
</evidence>
<keyword evidence="3" id="KW-1185">Reference proteome</keyword>
<gene>
    <name evidence="2" type="ORF">RF55_8655</name>
</gene>